<reference evidence="1 2" key="1">
    <citation type="journal article" date="2020" name="ISME J.">
        <title>Comparative genomics reveals insights into cyanobacterial evolution and habitat adaptation.</title>
        <authorList>
            <person name="Chen M.Y."/>
            <person name="Teng W.K."/>
            <person name="Zhao L."/>
            <person name="Hu C.X."/>
            <person name="Zhou Y.K."/>
            <person name="Han B.P."/>
            <person name="Song L.R."/>
            <person name="Shu W.S."/>
        </authorList>
    </citation>
    <scope>NUCLEOTIDE SEQUENCE [LARGE SCALE GENOMIC DNA]</scope>
    <source>
        <strain evidence="1 2">FACHB-119</strain>
    </source>
</reference>
<gene>
    <name evidence="1" type="ORF">H6G83_22890</name>
</gene>
<keyword evidence="2" id="KW-1185">Reference proteome</keyword>
<dbReference type="Proteomes" id="UP000661112">
    <property type="component" value="Unassembled WGS sequence"/>
</dbReference>
<evidence type="ECO:0000313" key="2">
    <source>
        <dbReference type="Proteomes" id="UP000661112"/>
    </source>
</evidence>
<dbReference type="EMBL" id="JACJSG010000035">
    <property type="protein sequence ID" value="MBD2503414.1"/>
    <property type="molecule type" value="Genomic_DNA"/>
</dbReference>
<organism evidence="1 2">
    <name type="scientific">Anabaena azotica FACHB-119</name>
    <dbReference type="NCBI Taxonomy" id="947527"/>
    <lineage>
        <taxon>Bacteria</taxon>
        <taxon>Bacillati</taxon>
        <taxon>Cyanobacteriota</taxon>
        <taxon>Cyanophyceae</taxon>
        <taxon>Nostocales</taxon>
        <taxon>Nostocaceae</taxon>
        <taxon>Anabaena</taxon>
        <taxon>Anabaena azotica</taxon>
    </lineage>
</organism>
<protein>
    <submittedName>
        <fullName evidence="1">Uncharacterized protein</fullName>
    </submittedName>
</protein>
<accession>A0ABR8D8C9</accession>
<name>A0ABR8D8C9_9NOST</name>
<sequence>MEPPEGRKDLNTDYLWMPRVNTTVIGKTGVFQYKFNNPTIAVLADTTNINPSNIAGYLTQISRTQLGLAEVGNWLRLPNKVLRIYMLPNIINYQVKFTLATPVGNCKVQVWEGISKASL</sequence>
<comment type="caution">
    <text evidence="1">The sequence shown here is derived from an EMBL/GenBank/DDBJ whole genome shotgun (WGS) entry which is preliminary data.</text>
</comment>
<dbReference type="RefSeq" id="WP_190476274.1">
    <property type="nucleotide sequence ID" value="NZ_JACJSG010000035.1"/>
</dbReference>
<evidence type="ECO:0000313" key="1">
    <source>
        <dbReference type="EMBL" id="MBD2503414.1"/>
    </source>
</evidence>
<proteinExistence type="predicted"/>